<dbReference type="InterPro" id="IPR041888">
    <property type="entry name" value="RING-HC_ZNF598/HEL2"/>
</dbReference>
<evidence type="ECO:0000256" key="5">
    <source>
        <dbReference type="ARBA" id="ARBA00022490"/>
    </source>
</evidence>
<dbReference type="GO" id="GO:0061630">
    <property type="term" value="F:ubiquitin protein ligase activity"/>
    <property type="evidence" value="ECO:0007669"/>
    <property type="project" value="UniProtKB-EC"/>
</dbReference>
<feature type="compositionally biased region" description="Low complexity" evidence="13">
    <location>
        <begin position="444"/>
        <end position="454"/>
    </location>
</feature>
<feature type="compositionally biased region" description="Basic and acidic residues" evidence="13">
    <location>
        <begin position="481"/>
        <end position="503"/>
    </location>
</feature>
<feature type="compositionally biased region" description="Basic and acidic residues" evidence="13">
    <location>
        <begin position="631"/>
        <end position="642"/>
    </location>
</feature>
<keyword evidence="9 12" id="KW-0863">Zinc-finger</keyword>
<feature type="compositionally biased region" description="Polar residues" evidence="13">
    <location>
        <begin position="677"/>
        <end position="687"/>
    </location>
</feature>
<dbReference type="GO" id="GO:0008270">
    <property type="term" value="F:zinc ion binding"/>
    <property type="evidence" value="ECO:0007669"/>
    <property type="project" value="UniProtKB-KW"/>
</dbReference>
<dbReference type="InterPro" id="IPR044288">
    <property type="entry name" value="ZNF598/HEL2"/>
</dbReference>
<comment type="pathway">
    <text evidence="3">Protein modification; protein ubiquitination.</text>
</comment>
<dbReference type="OrthoDB" id="3838338at2759"/>
<dbReference type="GO" id="GO:0043022">
    <property type="term" value="F:ribosome binding"/>
    <property type="evidence" value="ECO:0007669"/>
    <property type="project" value="TreeGrafter"/>
</dbReference>
<dbReference type="CDD" id="cd16615">
    <property type="entry name" value="RING-HC_ZNF598"/>
    <property type="match status" value="1"/>
</dbReference>
<feature type="compositionally biased region" description="Basic and acidic residues" evidence="13">
    <location>
        <begin position="688"/>
        <end position="711"/>
    </location>
</feature>
<dbReference type="InterPro" id="IPR013083">
    <property type="entry name" value="Znf_RING/FYVE/PHD"/>
</dbReference>
<evidence type="ECO:0000313" key="15">
    <source>
        <dbReference type="EMBL" id="MBW17651.1"/>
    </source>
</evidence>
<dbReference type="PANTHER" id="PTHR22938">
    <property type="entry name" value="ZINC FINGER PROTEIN 598"/>
    <property type="match status" value="1"/>
</dbReference>
<proteinExistence type="inferred from homology"/>
<dbReference type="PANTHER" id="PTHR22938:SF0">
    <property type="entry name" value="E3 UBIQUITIN-PROTEIN LIGASE ZNF598"/>
    <property type="match status" value="1"/>
</dbReference>
<evidence type="ECO:0000256" key="10">
    <source>
        <dbReference type="ARBA" id="ARBA00022833"/>
    </source>
</evidence>
<gene>
    <name evidence="15" type="primary">znf598</name>
</gene>
<feature type="compositionally biased region" description="Polar residues" evidence="13">
    <location>
        <begin position="545"/>
        <end position="583"/>
    </location>
</feature>
<evidence type="ECO:0000256" key="12">
    <source>
        <dbReference type="PROSITE-ProRule" id="PRU00175"/>
    </source>
</evidence>
<feature type="region of interest" description="Disordered" evidence="13">
    <location>
        <begin position="466"/>
        <end position="782"/>
    </location>
</feature>
<comment type="similarity">
    <text evidence="11">Belongs to the ZNF598/HEL2 family.</text>
</comment>
<dbReference type="EMBL" id="GFXV01005846">
    <property type="protein sequence ID" value="MBW17651.1"/>
    <property type="molecule type" value="Transcribed_RNA"/>
</dbReference>
<feature type="compositionally biased region" description="Basic and acidic residues" evidence="13">
    <location>
        <begin position="408"/>
        <end position="422"/>
    </location>
</feature>
<protein>
    <recommendedName>
        <fullName evidence="4">RING-type E3 ubiquitin transferase</fullName>
        <ecNumber evidence="4">2.3.2.27</ecNumber>
    </recommendedName>
</protein>
<keyword evidence="6" id="KW-0597">Phosphoprotein</keyword>
<evidence type="ECO:0000256" key="8">
    <source>
        <dbReference type="ARBA" id="ARBA00022723"/>
    </source>
</evidence>
<feature type="region of interest" description="Disordered" evidence="13">
    <location>
        <begin position="404"/>
        <end position="454"/>
    </location>
</feature>
<dbReference type="Pfam" id="PF23202">
    <property type="entry name" value="PAH_ZNF598"/>
    <property type="match status" value="1"/>
</dbReference>
<feature type="compositionally biased region" description="Low complexity" evidence="13">
    <location>
        <begin position="466"/>
        <end position="477"/>
    </location>
</feature>
<accession>A0A2H8TV15</accession>
<dbReference type="Pfam" id="PF23230">
    <property type="entry name" value="zf-C2H2_13"/>
    <property type="match status" value="1"/>
</dbReference>
<dbReference type="GO" id="GO:0005737">
    <property type="term" value="C:cytoplasm"/>
    <property type="evidence" value="ECO:0007669"/>
    <property type="project" value="UniProtKB-SubCell"/>
</dbReference>
<name>A0A2H8TV15_9HEMI</name>
<dbReference type="PROSITE" id="PS50089">
    <property type="entry name" value="ZF_RING_2"/>
    <property type="match status" value="1"/>
</dbReference>
<evidence type="ECO:0000256" key="3">
    <source>
        <dbReference type="ARBA" id="ARBA00004906"/>
    </source>
</evidence>
<evidence type="ECO:0000256" key="13">
    <source>
        <dbReference type="SAM" id="MobiDB-lite"/>
    </source>
</evidence>
<dbReference type="GO" id="GO:0072344">
    <property type="term" value="P:rescue of stalled ribosome"/>
    <property type="evidence" value="ECO:0007669"/>
    <property type="project" value="InterPro"/>
</dbReference>
<organism evidence="15">
    <name type="scientific">Melanaphis sacchari</name>
    <dbReference type="NCBI Taxonomy" id="742174"/>
    <lineage>
        <taxon>Eukaryota</taxon>
        <taxon>Metazoa</taxon>
        <taxon>Ecdysozoa</taxon>
        <taxon>Arthropoda</taxon>
        <taxon>Hexapoda</taxon>
        <taxon>Insecta</taxon>
        <taxon>Pterygota</taxon>
        <taxon>Neoptera</taxon>
        <taxon>Paraneoptera</taxon>
        <taxon>Hemiptera</taxon>
        <taxon>Sternorrhyncha</taxon>
        <taxon>Aphidomorpha</taxon>
        <taxon>Aphidoidea</taxon>
        <taxon>Aphididae</taxon>
        <taxon>Aphidini</taxon>
        <taxon>Melanaphis</taxon>
    </lineage>
</organism>
<keyword evidence="10" id="KW-0862">Zinc</keyword>
<dbReference type="InterPro" id="IPR056437">
    <property type="entry name" value="Znf-C2H2_ZNF598/HEL2"/>
</dbReference>
<sequence length="911" mass="103251">MDRRSSTYKSRPASSKPSGPGCVICFKMQSIYSIGTCDHPVCYECSTTMRVLCDQKECPICRRMLTKVIFTKDELDLFKNLDDRSYPRYNKKYGIAFGDLSVENSFDQLLRCYCKKCYDHPEFQSFEQLATHMERNHRLYACRLCVNNLKIFPSQRRWYNYDELTRHEECGDPDNTSHRGHPKCQFCNVRYLDKDELYKHLRKEHFYCHFCDADGIQDYYMSYDWLRKHYYENHYLCEEGNCINEQFTSVFRTSIDLQAHKAQTHSRDLGKQGYKEARTLKLEFNLRPRHNPTVEASRPNQYQPPRQPPRQPTSDNSLNNNNHSDGHMLPTTSSDRAINVRNTADFPSLNGQHTTVLPCARTRKQNQSVNTRDLHSFPALGQDPQPSVATKVQKPAMNNIRMAAVLKKPAEPPKPDRNKDTKALSGPRLPNQAKDFPSLDGNHNHQPQQQQNLQHPKLTANKEIVAASSSSGGSWVSKAKTGNESDKKKVKKEPPAIKKKIAEAPKVPGPSDFPNLNKKYEPSKSNLAKLGGNKKKTDNSKKNSPTENNVNGSSIVQNGKKTPSTVDSNGSNKENFNKPNTKNVDAVQMCNGGAAGDVSSKTAIATTSTNNKAVAVKTEVIKSVATVPTEQPKRESSKKKESTTVSRTSAQPDEESVSDTNNPKDKKKRKKNENRGEQQQSTPSAGHQQRENHQQKENHQQREIHQQRENHNQQQLQNNHIKTPKIPPGFENAYQQQQQPVRAPPGLSGNRGPSPAAQNHHRIKAPPGLSLSDSGGGGGKPFEYVHPAESSVRNKVLINNLMAALIPARDERFDTFEKFKEMSTLFRKQVITAFDFYSYCVEALAPHSFESVFQELVLLLPDIQKQRELLFIYNQNSRHEMNVEVCKHCRQVLSASDLESHMSVHGTTARS</sequence>
<feature type="region of interest" description="Disordered" evidence="13">
    <location>
        <begin position="283"/>
        <end position="370"/>
    </location>
</feature>
<feature type="compositionally biased region" description="Polar residues" evidence="13">
    <location>
        <begin position="599"/>
        <end position="612"/>
    </location>
</feature>
<dbReference type="PROSITE" id="PS00028">
    <property type="entry name" value="ZINC_FINGER_C2H2_1"/>
    <property type="match status" value="1"/>
</dbReference>
<comment type="catalytic activity">
    <reaction evidence="1">
        <text>S-ubiquitinyl-[E2 ubiquitin-conjugating enzyme]-L-cysteine + [acceptor protein]-L-lysine = [E2 ubiquitin-conjugating enzyme]-L-cysteine + N(6)-ubiquitinyl-[acceptor protein]-L-lysine.</text>
        <dbReference type="EC" id="2.3.2.27"/>
    </reaction>
</comment>
<keyword evidence="8" id="KW-0479">Metal-binding</keyword>
<dbReference type="GO" id="GO:0016567">
    <property type="term" value="P:protein ubiquitination"/>
    <property type="evidence" value="ECO:0007669"/>
    <property type="project" value="TreeGrafter"/>
</dbReference>
<evidence type="ECO:0000256" key="9">
    <source>
        <dbReference type="ARBA" id="ARBA00022771"/>
    </source>
</evidence>
<feature type="compositionally biased region" description="Low complexity" evidence="13">
    <location>
        <begin position="312"/>
        <end position="323"/>
    </location>
</feature>
<dbReference type="EC" id="2.3.2.27" evidence="4"/>
<evidence type="ECO:0000256" key="4">
    <source>
        <dbReference type="ARBA" id="ARBA00012483"/>
    </source>
</evidence>
<keyword evidence="7" id="KW-0808">Transferase</keyword>
<dbReference type="Gene3D" id="3.30.40.10">
    <property type="entry name" value="Zinc/RING finger domain, C3HC4 (zinc finger)"/>
    <property type="match status" value="1"/>
</dbReference>
<dbReference type="InterPro" id="IPR057634">
    <property type="entry name" value="PAH_ZNF598/HEL2"/>
</dbReference>
<evidence type="ECO:0000259" key="14">
    <source>
        <dbReference type="PROSITE" id="PS50089"/>
    </source>
</evidence>
<dbReference type="InterPro" id="IPR001841">
    <property type="entry name" value="Znf_RING"/>
</dbReference>
<evidence type="ECO:0000256" key="2">
    <source>
        <dbReference type="ARBA" id="ARBA00004496"/>
    </source>
</evidence>
<dbReference type="SMART" id="SM00355">
    <property type="entry name" value="ZnF_C2H2"/>
    <property type="match status" value="5"/>
</dbReference>
<dbReference type="InterPro" id="IPR013087">
    <property type="entry name" value="Znf_C2H2_type"/>
</dbReference>
<dbReference type="Pfam" id="PF25447">
    <property type="entry name" value="RING_ZNF598"/>
    <property type="match status" value="1"/>
</dbReference>
<keyword evidence="5" id="KW-0963">Cytoplasm</keyword>
<evidence type="ECO:0000256" key="7">
    <source>
        <dbReference type="ARBA" id="ARBA00022679"/>
    </source>
</evidence>
<feature type="compositionally biased region" description="Polar residues" evidence="13">
    <location>
        <begin position="330"/>
        <end position="342"/>
    </location>
</feature>
<reference evidence="15" key="1">
    <citation type="submission" date="2017-10" db="EMBL/GenBank/DDBJ databases">
        <title>Transcriptome Assembly of Sugarcane Aphid Adults.</title>
        <authorList>
            <person name="Scully E.D."/>
            <person name="Palmer N.A."/>
            <person name="Geib S.M."/>
            <person name="Sarath G."/>
            <person name="Sattler S.E."/>
        </authorList>
    </citation>
    <scope>NUCLEOTIDE SEQUENCE</scope>
    <source>
        <tissue evidence="15">Whole body</tissue>
    </source>
</reference>
<evidence type="ECO:0000256" key="11">
    <source>
        <dbReference type="ARBA" id="ARBA00035113"/>
    </source>
</evidence>
<dbReference type="AlphaFoldDB" id="A0A2H8TV15"/>
<evidence type="ECO:0000256" key="1">
    <source>
        <dbReference type="ARBA" id="ARBA00000900"/>
    </source>
</evidence>
<comment type="subcellular location">
    <subcellularLocation>
        <location evidence="2">Cytoplasm</location>
    </subcellularLocation>
</comment>
<evidence type="ECO:0000256" key="6">
    <source>
        <dbReference type="ARBA" id="ARBA00022553"/>
    </source>
</evidence>
<feature type="domain" description="RING-type" evidence="14">
    <location>
        <begin position="22"/>
        <end position="62"/>
    </location>
</feature>
<dbReference type="SUPFAM" id="SSF57850">
    <property type="entry name" value="RING/U-box"/>
    <property type="match status" value="1"/>
</dbReference>